<sequence>MTSTIFEKLDRLVSPFGNKVSVVIQEGKNHYSFNESTKMLSASLIKLPIFLYAFDQVIKGTLSLDQKIPISPEKMVDGSGIIQVIQDVREWSIRDLLGLMINVSDNTATNVLMDVLGIEQIQSWIENSGLNGTSIQRKMMDIQAKKEGKENFTCASDVSQCMELIFLRPNSLSCEFPFVKHYFLNQQFRGKIPGKIEYSPVKIYNKTGEMEGISHDTAFMKLKDKTSIVTCMTSGFEDATEADQLIQKMGEWVYLFLNEQV</sequence>
<comment type="caution">
    <text evidence="2">The sequence shown here is derived from an EMBL/GenBank/DDBJ whole genome shotgun (WGS) entry which is preliminary data.</text>
</comment>
<dbReference type="SUPFAM" id="SSF56601">
    <property type="entry name" value="beta-lactamase/transpeptidase-like"/>
    <property type="match status" value="1"/>
</dbReference>
<dbReference type="InterPro" id="IPR000871">
    <property type="entry name" value="Beta-lactam_class-A"/>
</dbReference>
<keyword evidence="3" id="KW-1185">Reference proteome</keyword>
<accession>A0ABW5PPH4</accession>
<keyword evidence="2" id="KW-0378">Hydrolase</keyword>
<dbReference type="InterPro" id="IPR012338">
    <property type="entry name" value="Beta-lactam/transpept-like"/>
</dbReference>
<evidence type="ECO:0000259" key="1">
    <source>
        <dbReference type="Pfam" id="PF13354"/>
    </source>
</evidence>
<organism evidence="2 3">
    <name type="scientific">Terrilactibacillus laevilacticus</name>
    <dbReference type="NCBI Taxonomy" id="1380157"/>
    <lineage>
        <taxon>Bacteria</taxon>
        <taxon>Bacillati</taxon>
        <taxon>Bacillota</taxon>
        <taxon>Bacilli</taxon>
        <taxon>Bacillales</taxon>
        <taxon>Bacillaceae</taxon>
        <taxon>Terrilactibacillus</taxon>
    </lineage>
</organism>
<dbReference type="PANTHER" id="PTHR35333:SF3">
    <property type="entry name" value="BETA-LACTAMASE-TYPE TRANSPEPTIDASE FOLD CONTAINING PROTEIN"/>
    <property type="match status" value="1"/>
</dbReference>
<reference evidence="3" key="1">
    <citation type="journal article" date="2019" name="Int. J. Syst. Evol. Microbiol.">
        <title>The Global Catalogue of Microorganisms (GCM) 10K type strain sequencing project: providing services to taxonomists for standard genome sequencing and annotation.</title>
        <authorList>
            <consortium name="The Broad Institute Genomics Platform"/>
            <consortium name="The Broad Institute Genome Sequencing Center for Infectious Disease"/>
            <person name="Wu L."/>
            <person name="Ma J."/>
        </authorList>
    </citation>
    <scope>NUCLEOTIDE SEQUENCE [LARGE SCALE GENOMIC DNA]</scope>
    <source>
        <strain evidence="3">TISTR 2241</strain>
    </source>
</reference>
<dbReference type="PANTHER" id="PTHR35333">
    <property type="entry name" value="BETA-LACTAMASE"/>
    <property type="match status" value="1"/>
</dbReference>
<evidence type="ECO:0000313" key="3">
    <source>
        <dbReference type="Proteomes" id="UP001597458"/>
    </source>
</evidence>
<name>A0ABW5PPH4_9BACI</name>
<gene>
    <name evidence="2" type="ORF">ACFSTF_05320</name>
</gene>
<dbReference type="Gene3D" id="3.40.710.10">
    <property type="entry name" value="DD-peptidase/beta-lactamase superfamily"/>
    <property type="match status" value="1"/>
</dbReference>
<dbReference type="RefSeq" id="WP_141189415.1">
    <property type="nucleotide sequence ID" value="NZ_JBHUMR010000008.1"/>
</dbReference>
<dbReference type="GO" id="GO:0016787">
    <property type="term" value="F:hydrolase activity"/>
    <property type="evidence" value="ECO:0007669"/>
    <property type="project" value="UniProtKB-KW"/>
</dbReference>
<proteinExistence type="predicted"/>
<dbReference type="EMBL" id="JBHUMR010000008">
    <property type="protein sequence ID" value="MFD2616727.1"/>
    <property type="molecule type" value="Genomic_DNA"/>
</dbReference>
<protein>
    <submittedName>
        <fullName evidence="2">Serine hydrolase</fullName>
    </submittedName>
</protein>
<dbReference type="Pfam" id="PF13354">
    <property type="entry name" value="Beta-lactamase2"/>
    <property type="match status" value="1"/>
</dbReference>
<dbReference type="InterPro" id="IPR045155">
    <property type="entry name" value="Beta-lactam_cat"/>
</dbReference>
<feature type="domain" description="Beta-lactamase class A catalytic" evidence="1">
    <location>
        <begin position="26"/>
        <end position="232"/>
    </location>
</feature>
<evidence type="ECO:0000313" key="2">
    <source>
        <dbReference type="EMBL" id="MFD2616727.1"/>
    </source>
</evidence>
<dbReference type="Proteomes" id="UP001597458">
    <property type="component" value="Unassembled WGS sequence"/>
</dbReference>